<evidence type="ECO:0000256" key="1">
    <source>
        <dbReference type="SAM" id="Phobius"/>
    </source>
</evidence>
<organism evidence="2">
    <name type="scientific">Anguilla anguilla</name>
    <name type="common">European freshwater eel</name>
    <name type="synonym">Muraena anguilla</name>
    <dbReference type="NCBI Taxonomy" id="7936"/>
    <lineage>
        <taxon>Eukaryota</taxon>
        <taxon>Metazoa</taxon>
        <taxon>Chordata</taxon>
        <taxon>Craniata</taxon>
        <taxon>Vertebrata</taxon>
        <taxon>Euteleostomi</taxon>
        <taxon>Actinopterygii</taxon>
        <taxon>Neopterygii</taxon>
        <taxon>Teleostei</taxon>
        <taxon>Anguilliformes</taxon>
        <taxon>Anguillidae</taxon>
        <taxon>Anguilla</taxon>
    </lineage>
</organism>
<sequence length="84" mass="9868">MSFHSFIHSLMFRMSICVPFAMLSFCHFTEINAYLNFSWCLAKMVEKQNRTPAHCVYFYFYILFCLCSILPGLMAQASRMTSKI</sequence>
<proteinExistence type="predicted"/>
<reference evidence="2" key="1">
    <citation type="submission" date="2014-11" db="EMBL/GenBank/DDBJ databases">
        <authorList>
            <person name="Amaro Gonzalez C."/>
        </authorList>
    </citation>
    <scope>NUCLEOTIDE SEQUENCE</scope>
</reference>
<keyword evidence="1" id="KW-0472">Membrane</keyword>
<name>A0A0E9QA90_ANGAN</name>
<dbReference type="AlphaFoldDB" id="A0A0E9QA90"/>
<reference evidence="2" key="2">
    <citation type="journal article" date="2015" name="Fish Shellfish Immunol.">
        <title>Early steps in the European eel (Anguilla anguilla)-Vibrio vulnificus interaction in the gills: Role of the RtxA13 toxin.</title>
        <authorList>
            <person name="Callol A."/>
            <person name="Pajuelo D."/>
            <person name="Ebbesson L."/>
            <person name="Teles M."/>
            <person name="MacKenzie S."/>
            <person name="Amaro C."/>
        </authorList>
    </citation>
    <scope>NUCLEOTIDE SEQUENCE</scope>
</reference>
<protein>
    <submittedName>
        <fullName evidence="2">Uncharacterized protein</fullName>
    </submittedName>
</protein>
<keyword evidence="1" id="KW-0812">Transmembrane</keyword>
<accession>A0A0E9QA90</accession>
<evidence type="ECO:0000313" key="2">
    <source>
        <dbReference type="EMBL" id="JAH13442.1"/>
    </source>
</evidence>
<keyword evidence="1" id="KW-1133">Transmembrane helix</keyword>
<feature type="transmembrane region" description="Helical" evidence="1">
    <location>
        <begin position="57"/>
        <end position="75"/>
    </location>
</feature>
<dbReference type="EMBL" id="GBXM01095135">
    <property type="protein sequence ID" value="JAH13442.1"/>
    <property type="molecule type" value="Transcribed_RNA"/>
</dbReference>